<feature type="compositionally biased region" description="Polar residues" evidence="1">
    <location>
        <begin position="152"/>
        <end position="161"/>
    </location>
</feature>
<dbReference type="InterPro" id="IPR012533">
    <property type="entry name" value="YcnI-copper_dom"/>
</dbReference>
<keyword evidence="6" id="KW-1185">Reference proteome</keyword>
<keyword evidence="2" id="KW-1133">Transmembrane helix</keyword>
<dbReference type="Proteomes" id="UP001339911">
    <property type="component" value="Unassembled WGS sequence"/>
</dbReference>
<evidence type="ECO:0000259" key="4">
    <source>
        <dbReference type="Pfam" id="PF07987"/>
    </source>
</evidence>
<evidence type="ECO:0000256" key="2">
    <source>
        <dbReference type="SAM" id="Phobius"/>
    </source>
</evidence>
<protein>
    <submittedName>
        <fullName evidence="5">DUF1775 domain-containing protein</fullName>
    </submittedName>
</protein>
<sequence>MRHRARCWVVALVAATVAGTTLGAGAATADVTVTPGQAVQGEAAKLTFRVTEDRAPAYTTKVELSMPESAPVAETYPMSDPQWAPRMTMRKVDQTLGGIHHGRVTEVVASIVWTRAGAPAAGGGPAELVVSLGPMPQTDQMTFAVTQTYSDGHVTNWNQPPSAEVPQPDFPAPVLTLAPPAAATGPTAGAASGAAPPDGGVAAQDTDDPASGSLTTGLVVGLILGLTVAAWLYLRRPRPGTTAAERADAAPAEPDGPAAATEPDSADASADPAASDTSSGARTASGGRAWRLRE</sequence>
<accession>A0ABU7SFI2</accession>
<keyword evidence="3" id="KW-0732">Signal</keyword>
<evidence type="ECO:0000256" key="1">
    <source>
        <dbReference type="SAM" id="MobiDB-lite"/>
    </source>
</evidence>
<dbReference type="Gene3D" id="2.60.40.2230">
    <property type="entry name" value="Uncharacterised protein YcnI-like PF07987, DUF1775"/>
    <property type="match status" value="1"/>
</dbReference>
<proteinExistence type="predicted"/>
<organism evidence="5 6">
    <name type="scientific">Plantactinospora veratri</name>
    <dbReference type="NCBI Taxonomy" id="1436122"/>
    <lineage>
        <taxon>Bacteria</taxon>
        <taxon>Bacillati</taxon>
        <taxon>Actinomycetota</taxon>
        <taxon>Actinomycetes</taxon>
        <taxon>Micromonosporales</taxon>
        <taxon>Micromonosporaceae</taxon>
        <taxon>Plantactinospora</taxon>
    </lineage>
</organism>
<gene>
    <name evidence="5" type="ORF">V1634_16050</name>
</gene>
<keyword evidence="2" id="KW-0812">Transmembrane</keyword>
<dbReference type="EMBL" id="JAZGQL010000010">
    <property type="protein sequence ID" value="MEE6308342.1"/>
    <property type="molecule type" value="Genomic_DNA"/>
</dbReference>
<feature type="transmembrane region" description="Helical" evidence="2">
    <location>
        <begin position="214"/>
        <end position="234"/>
    </location>
</feature>
<feature type="domain" description="YncI copper-binding" evidence="4">
    <location>
        <begin position="31"/>
        <end position="177"/>
    </location>
</feature>
<keyword evidence="2" id="KW-0472">Membrane</keyword>
<evidence type="ECO:0000256" key="3">
    <source>
        <dbReference type="SAM" id="SignalP"/>
    </source>
</evidence>
<dbReference type="InterPro" id="IPR038507">
    <property type="entry name" value="YcnI-like_sf"/>
</dbReference>
<feature type="chain" id="PRO_5046984860" evidence="3">
    <location>
        <begin position="27"/>
        <end position="294"/>
    </location>
</feature>
<comment type="caution">
    <text evidence="5">The sequence shown here is derived from an EMBL/GenBank/DDBJ whole genome shotgun (WGS) entry which is preliminary data.</text>
</comment>
<reference evidence="5 6" key="1">
    <citation type="submission" date="2024-01" db="EMBL/GenBank/DDBJ databases">
        <title>Genome insights into Plantactinospora veratri sp. nov.</title>
        <authorList>
            <person name="Wang L."/>
        </authorList>
    </citation>
    <scope>NUCLEOTIDE SEQUENCE [LARGE SCALE GENOMIC DNA]</scope>
    <source>
        <strain evidence="5 6">NEAU-FHS4</strain>
    </source>
</reference>
<feature type="compositionally biased region" description="Low complexity" evidence="1">
    <location>
        <begin position="242"/>
        <end position="279"/>
    </location>
</feature>
<feature type="signal peptide" evidence="3">
    <location>
        <begin position="1"/>
        <end position="26"/>
    </location>
</feature>
<feature type="region of interest" description="Disordered" evidence="1">
    <location>
        <begin position="152"/>
        <end position="208"/>
    </location>
</feature>
<feature type="region of interest" description="Disordered" evidence="1">
    <location>
        <begin position="242"/>
        <end position="294"/>
    </location>
</feature>
<dbReference type="RefSeq" id="WP_331208630.1">
    <property type="nucleotide sequence ID" value="NZ_JAZGQL010000010.1"/>
</dbReference>
<evidence type="ECO:0000313" key="6">
    <source>
        <dbReference type="Proteomes" id="UP001339911"/>
    </source>
</evidence>
<evidence type="ECO:0000313" key="5">
    <source>
        <dbReference type="EMBL" id="MEE6308342.1"/>
    </source>
</evidence>
<feature type="compositionally biased region" description="Low complexity" evidence="1">
    <location>
        <begin position="172"/>
        <end position="203"/>
    </location>
</feature>
<dbReference type="Pfam" id="PF07987">
    <property type="entry name" value="DUF1775"/>
    <property type="match status" value="1"/>
</dbReference>
<name>A0ABU7SFI2_9ACTN</name>